<dbReference type="Gene3D" id="1.10.10.60">
    <property type="entry name" value="Homeodomain-like"/>
    <property type="match status" value="2"/>
</dbReference>
<dbReference type="InterPro" id="IPR009057">
    <property type="entry name" value="Homeodomain-like_sf"/>
</dbReference>
<dbReference type="InterPro" id="IPR018062">
    <property type="entry name" value="HTH_AraC-typ_CS"/>
</dbReference>
<dbReference type="InterPro" id="IPR020449">
    <property type="entry name" value="Tscrpt_reg_AraC-type_HTH"/>
</dbReference>
<dbReference type="PRINTS" id="PR00032">
    <property type="entry name" value="HTHARAC"/>
</dbReference>
<evidence type="ECO:0000256" key="1">
    <source>
        <dbReference type="ARBA" id="ARBA00023015"/>
    </source>
</evidence>
<evidence type="ECO:0000259" key="4">
    <source>
        <dbReference type="PROSITE" id="PS01124"/>
    </source>
</evidence>
<dbReference type="SUPFAM" id="SSF51182">
    <property type="entry name" value="RmlC-like cupins"/>
    <property type="match status" value="1"/>
</dbReference>
<keyword evidence="6" id="KW-1185">Reference proteome</keyword>
<evidence type="ECO:0000313" key="5">
    <source>
        <dbReference type="EMBL" id="MCP1385787.1"/>
    </source>
</evidence>
<dbReference type="InterPro" id="IPR018060">
    <property type="entry name" value="HTH_AraC"/>
</dbReference>
<dbReference type="PANTHER" id="PTHR43280:SF27">
    <property type="entry name" value="TRANSCRIPTIONAL REGULATOR MTLR"/>
    <property type="match status" value="1"/>
</dbReference>
<evidence type="ECO:0000313" key="6">
    <source>
        <dbReference type="Proteomes" id="UP001204772"/>
    </source>
</evidence>
<sequence length="287" mass="33176">MKALLFRVPTVDDRSFRVQVDHDKHFYQRLHFHPEFQLTLIKEGTGTLVVGDRIDRFQPYDLVLLGANVPHVMLNDADYFQPDSPRQVMAYSFFFKESILGDIFITSPELMHIAELLREATHGVRIRFSGPNSLTDRLEKINELRPFEQLMLLLNTLDTLTLTPDCERLSGTSYKNPNKPVDHQRLENVFNFILTNYANAITLDDIAGVANLTPHAFCRFLRVHTRKTFSQLLNEVRIEHACRLLKDSTQSVSQIAFSCGYANLSNFNRQFKQVTGMPPRDYLKRTN</sequence>
<evidence type="ECO:0000256" key="2">
    <source>
        <dbReference type="ARBA" id="ARBA00023125"/>
    </source>
</evidence>
<reference evidence="5 6" key="1">
    <citation type="submission" date="2022-06" db="EMBL/GenBank/DDBJ databases">
        <title>Runella sp. S5 genome sequencing.</title>
        <authorList>
            <person name="Park S."/>
        </authorList>
    </citation>
    <scope>NUCLEOTIDE SEQUENCE [LARGE SCALE GENOMIC DNA]</scope>
    <source>
        <strain evidence="5 6">S5</strain>
    </source>
</reference>
<keyword evidence="3" id="KW-0804">Transcription</keyword>
<dbReference type="Proteomes" id="UP001204772">
    <property type="component" value="Unassembled WGS sequence"/>
</dbReference>
<dbReference type="Pfam" id="PF12833">
    <property type="entry name" value="HTH_18"/>
    <property type="match status" value="1"/>
</dbReference>
<dbReference type="InterPro" id="IPR003313">
    <property type="entry name" value="AraC-bd"/>
</dbReference>
<dbReference type="Gene3D" id="2.60.120.10">
    <property type="entry name" value="Jelly Rolls"/>
    <property type="match status" value="1"/>
</dbReference>
<gene>
    <name evidence="5" type="ORF">NCI00_25330</name>
</gene>
<dbReference type="Pfam" id="PF02311">
    <property type="entry name" value="AraC_binding"/>
    <property type="match status" value="1"/>
</dbReference>
<proteinExistence type="predicted"/>
<dbReference type="SMART" id="SM00342">
    <property type="entry name" value="HTH_ARAC"/>
    <property type="match status" value="1"/>
</dbReference>
<accession>A0ABT1FZ87</accession>
<keyword evidence="2" id="KW-0238">DNA-binding</keyword>
<evidence type="ECO:0000256" key="3">
    <source>
        <dbReference type="ARBA" id="ARBA00023163"/>
    </source>
</evidence>
<dbReference type="PROSITE" id="PS00041">
    <property type="entry name" value="HTH_ARAC_FAMILY_1"/>
    <property type="match status" value="1"/>
</dbReference>
<protein>
    <submittedName>
        <fullName evidence="5">AraC family transcriptional regulator</fullName>
    </submittedName>
</protein>
<dbReference type="InterPro" id="IPR014710">
    <property type="entry name" value="RmlC-like_jellyroll"/>
</dbReference>
<name>A0ABT1FZ87_9BACT</name>
<organism evidence="5 6">
    <name type="scientific">Runella salmonicolor</name>
    <dbReference type="NCBI Taxonomy" id="2950278"/>
    <lineage>
        <taxon>Bacteria</taxon>
        <taxon>Pseudomonadati</taxon>
        <taxon>Bacteroidota</taxon>
        <taxon>Cytophagia</taxon>
        <taxon>Cytophagales</taxon>
        <taxon>Spirosomataceae</taxon>
        <taxon>Runella</taxon>
    </lineage>
</organism>
<comment type="caution">
    <text evidence="5">The sequence shown here is derived from an EMBL/GenBank/DDBJ whole genome shotgun (WGS) entry which is preliminary data.</text>
</comment>
<feature type="domain" description="HTH araC/xylS-type" evidence="4">
    <location>
        <begin position="187"/>
        <end position="285"/>
    </location>
</feature>
<dbReference type="InterPro" id="IPR011051">
    <property type="entry name" value="RmlC_Cupin_sf"/>
</dbReference>
<dbReference type="SUPFAM" id="SSF46689">
    <property type="entry name" value="Homeodomain-like"/>
    <property type="match status" value="1"/>
</dbReference>
<dbReference type="RefSeq" id="WP_253532334.1">
    <property type="nucleotide sequence ID" value="NZ_JAMZEL010000015.1"/>
</dbReference>
<keyword evidence="1" id="KW-0805">Transcription regulation</keyword>
<dbReference type="PROSITE" id="PS01124">
    <property type="entry name" value="HTH_ARAC_FAMILY_2"/>
    <property type="match status" value="1"/>
</dbReference>
<dbReference type="EMBL" id="JAMZEL010000015">
    <property type="protein sequence ID" value="MCP1385787.1"/>
    <property type="molecule type" value="Genomic_DNA"/>
</dbReference>
<dbReference type="PANTHER" id="PTHR43280">
    <property type="entry name" value="ARAC-FAMILY TRANSCRIPTIONAL REGULATOR"/>
    <property type="match status" value="1"/>
</dbReference>